<protein>
    <recommendedName>
        <fullName evidence="9">ABC transporter domain-containing protein</fullName>
    </recommendedName>
</protein>
<dbReference type="GO" id="GO:0042626">
    <property type="term" value="F:ATPase-coupled transmembrane transporter activity"/>
    <property type="evidence" value="ECO:0007669"/>
    <property type="project" value="TreeGrafter"/>
</dbReference>
<dbReference type="PROSITE" id="PS50893">
    <property type="entry name" value="ABC_TRANSPORTER_2"/>
    <property type="match status" value="1"/>
</dbReference>
<dbReference type="GO" id="GO:0015087">
    <property type="term" value="F:cobalt ion transmembrane transporter activity"/>
    <property type="evidence" value="ECO:0007669"/>
    <property type="project" value="UniProtKB-ARBA"/>
</dbReference>
<keyword evidence="11" id="KW-1185">Reference proteome</keyword>
<dbReference type="GO" id="GO:0043190">
    <property type="term" value="C:ATP-binding cassette (ABC) transporter complex"/>
    <property type="evidence" value="ECO:0007669"/>
    <property type="project" value="TreeGrafter"/>
</dbReference>
<evidence type="ECO:0000313" key="11">
    <source>
        <dbReference type="Proteomes" id="UP000284219"/>
    </source>
</evidence>
<dbReference type="AlphaFoldDB" id="A0A419SNH0"/>
<evidence type="ECO:0000256" key="2">
    <source>
        <dbReference type="ARBA" id="ARBA00005417"/>
    </source>
</evidence>
<feature type="domain" description="ABC transporter" evidence="9">
    <location>
        <begin position="3"/>
        <end position="242"/>
    </location>
</feature>
<dbReference type="SUPFAM" id="SSF52540">
    <property type="entry name" value="P-loop containing nucleoside triphosphate hydrolases"/>
    <property type="match status" value="1"/>
</dbReference>
<dbReference type="RefSeq" id="WP_120188483.1">
    <property type="nucleotide sequence ID" value="NZ_MCHY01000006.1"/>
</dbReference>
<evidence type="ECO:0000256" key="8">
    <source>
        <dbReference type="ARBA" id="ARBA00023136"/>
    </source>
</evidence>
<evidence type="ECO:0000256" key="6">
    <source>
        <dbReference type="ARBA" id="ARBA00022840"/>
    </source>
</evidence>
<dbReference type="EMBL" id="MCHY01000006">
    <property type="protein sequence ID" value="RKD25803.1"/>
    <property type="molecule type" value="Genomic_DNA"/>
</dbReference>
<dbReference type="GO" id="GO:0016887">
    <property type="term" value="F:ATP hydrolysis activity"/>
    <property type="evidence" value="ECO:0007669"/>
    <property type="project" value="InterPro"/>
</dbReference>
<comment type="similarity">
    <text evidence="2">Belongs to the ABC transporter superfamily.</text>
</comment>
<sequence>MEIVVKNLSFSYDAKRTPNVLKEINISFQQGEFVGIAGHSGSGKSTFIQLLKGLLKPTEGEILIQGANPHLQKRYELYNTIGFLFQYPEHQLFASTVFEDIAFGLKNQSENMKDIEIEKRVKEAMHKVNLDFNSFKHRHPLDLSGGEKRRVALAGVLALRPQTIILDEPTVGLDFPSRTALFKVLHQLNNTGVTILLVTHRWEEIISHTERLVVFKNGSIIKDGKPLTVLSDVDFLHDNHLKPLPFIALNHFLQNKGLSVSDQPWDVDQVAQVILKSLGVKK</sequence>
<evidence type="ECO:0000256" key="5">
    <source>
        <dbReference type="ARBA" id="ARBA00022741"/>
    </source>
</evidence>
<reference evidence="10 11" key="1">
    <citation type="submission" date="2016-08" db="EMBL/GenBank/DDBJ databases">
        <title>Novel Firmicute Genomes.</title>
        <authorList>
            <person name="Poppleton D.I."/>
            <person name="Gribaldo S."/>
        </authorList>
    </citation>
    <scope>NUCLEOTIDE SEQUENCE [LARGE SCALE GENOMIC DNA]</scope>
    <source>
        <strain evidence="10 11">RAOx-1</strain>
    </source>
</reference>
<keyword evidence="4" id="KW-1003">Cell membrane</keyword>
<dbReference type="InterPro" id="IPR017871">
    <property type="entry name" value="ABC_transporter-like_CS"/>
</dbReference>
<dbReference type="PANTHER" id="PTHR43553:SF27">
    <property type="entry name" value="ENERGY-COUPLING FACTOR TRANSPORTER ATP-BINDING PROTEIN ECFA2"/>
    <property type="match status" value="1"/>
</dbReference>
<name>A0A419SNH0_9BACL</name>
<dbReference type="CDD" id="cd03225">
    <property type="entry name" value="ABC_cobalt_CbiO_domain1"/>
    <property type="match status" value="1"/>
</dbReference>
<comment type="subcellular location">
    <subcellularLocation>
        <location evidence="1">Cell membrane</location>
        <topology evidence="1">Peripheral membrane protein</topology>
    </subcellularLocation>
</comment>
<evidence type="ECO:0000313" key="10">
    <source>
        <dbReference type="EMBL" id="RKD25803.1"/>
    </source>
</evidence>
<dbReference type="InterPro" id="IPR015856">
    <property type="entry name" value="ABC_transpr_CbiO/EcfA_su"/>
</dbReference>
<gene>
    <name evidence="10" type="ORF">BEP19_02370</name>
</gene>
<dbReference type="GO" id="GO:0005524">
    <property type="term" value="F:ATP binding"/>
    <property type="evidence" value="ECO:0007669"/>
    <property type="project" value="UniProtKB-KW"/>
</dbReference>
<keyword evidence="5" id="KW-0547">Nucleotide-binding</keyword>
<dbReference type="InterPro" id="IPR003439">
    <property type="entry name" value="ABC_transporter-like_ATP-bd"/>
</dbReference>
<keyword evidence="8" id="KW-0472">Membrane</keyword>
<dbReference type="InterPro" id="IPR050095">
    <property type="entry name" value="ECF_ABC_transporter_ATP-bd"/>
</dbReference>
<dbReference type="SMART" id="SM00382">
    <property type="entry name" value="AAA"/>
    <property type="match status" value="1"/>
</dbReference>
<evidence type="ECO:0000256" key="1">
    <source>
        <dbReference type="ARBA" id="ARBA00004202"/>
    </source>
</evidence>
<dbReference type="InterPro" id="IPR027417">
    <property type="entry name" value="P-loop_NTPase"/>
</dbReference>
<dbReference type="Proteomes" id="UP000284219">
    <property type="component" value="Unassembled WGS sequence"/>
</dbReference>
<dbReference type="PANTHER" id="PTHR43553">
    <property type="entry name" value="HEAVY METAL TRANSPORTER"/>
    <property type="match status" value="1"/>
</dbReference>
<evidence type="ECO:0000256" key="3">
    <source>
        <dbReference type="ARBA" id="ARBA00022448"/>
    </source>
</evidence>
<keyword evidence="3" id="KW-0813">Transport</keyword>
<keyword evidence="6" id="KW-0067">ATP-binding</keyword>
<dbReference type="FunFam" id="3.40.50.300:FF:000224">
    <property type="entry name" value="Energy-coupling factor transporter ATP-binding protein EcfA"/>
    <property type="match status" value="1"/>
</dbReference>
<proteinExistence type="inferred from homology"/>
<dbReference type="OrthoDB" id="9784332at2"/>
<accession>A0A419SNH0</accession>
<comment type="caution">
    <text evidence="10">The sequence shown here is derived from an EMBL/GenBank/DDBJ whole genome shotgun (WGS) entry which is preliminary data.</text>
</comment>
<dbReference type="Pfam" id="PF00005">
    <property type="entry name" value="ABC_tran"/>
    <property type="match status" value="1"/>
</dbReference>
<evidence type="ECO:0000259" key="9">
    <source>
        <dbReference type="PROSITE" id="PS50893"/>
    </source>
</evidence>
<keyword evidence="7" id="KW-1278">Translocase</keyword>
<dbReference type="InterPro" id="IPR003593">
    <property type="entry name" value="AAA+_ATPase"/>
</dbReference>
<dbReference type="Gene3D" id="3.40.50.300">
    <property type="entry name" value="P-loop containing nucleotide triphosphate hydrolases"/>
    <property type="match status" value="1"/>
</dbReference>
<evidence type="ECO:0000256" key="4">
    <source>
        <dbReference type="ARBA" id="ARBA00022475"/>
    </source>
</evidence>
<evidence type="ECO:0000256" key="7">
    <source>
        <dbReference type="ARBA" id="ARBA00022967"/>
    </source>
</evidence>
<dbReference type="PROSITE" id="PS00211">
    <property type="entry name" value="ABC_TRANSPORTER_1"/>
    <property type="match status" value="1"/>
</dbReference>
<organism evidence="10 11">
    <name type="scientific">Ammoniphilus oxalaticus</name>
    <dbReference type="NCBI Taxonomy" id="66863"/>
    <lineage>
        <taxon>Bacteria</taxon>
        <taxon>Bacillati</taxon>
        <taxon>Bacillota</taxon>
        <taxon>Bacilli</taxon>
        <taxon>Bacillales</taxon>
        <taxon>Paenibacillaceae</taxon>
        <taxon>Aneurinibacillus group</taxon>
        <taxon>Ammoniphilus</taxon>
    </lineage>
</organism>